<feature type="transmembrane region" description="Helical" evidence="5">
    <location>
        <begin position="192"/>
        <end position="209"/>
    </location>
</feature>
<gene>
    <name evidence="7" type="ORF">G9U52_31520</name>
</gene>
<protein>
    <recommendedName>
        <fullName evidence="6">O-antigen ligase-related domain-containing protein</fullName>
    </recommendedName>
</protein>
<reference evidence="7" key="1">
    <citation type="submission" date="2020-03" db="EMBL/GenBank/DDBJ databases">
        <title>Draft sequencing of Paenibacilllus sp. S3N08.</title>
        <authorList>
            <person name="Kim D.-U."/>
        </authorList>
    </citation>
    <scope>NUCLEOTIDE SEQUENCE</scope>
    <source>
        <strain evidence="7">S3N08</strain>
    </source>
</reference>
<keyword evidence="3 5" id="KW-1133">Transmembrane helix</keyword>
<dbReference type="Proteomes" id="UP001165962">
    <property type="component" value="Unassembled WGS sequence"/>
</dbReference>
<evidence type="ECO:0000256" key="1">
    <source>
        <dbReference type="ARBA" id="ARBA00004141"/>
    </source>
</evidence>
<dbReference type="PANTHER" id="PTHR37422:SF17">
    <property type="entry name" value="O-ANTIGEN LIGASE"/>
    <property type="match status" value="1"/>
</dbReference>
<feature type="transmembrane region" description="Helical" evidence="5">
    <location>
        <begin position="369"/>
        <end position="386"/>
    </location>
</feature>
<evidence type="ECO:0000259" key="6">
    <source>
        <dbReference type="Pfam" id="PF04932"/>
    </source>
</evidence>
<name>A0ABX0JEK6_9BACL</name>
<keyword evidence="4 5" id="KW-0472">Membrane</keyword>
<dbReference type="InterPro" id="IPR007016">
    <property type="entry name" value="O-antigen_ligase-rel_domated"/>
</dbReference>
<feature type="transmembrane region" description="Helical" evidence="5">
    <location>
        <begin position="314"/>
        <end position="333"/>
    </location>
</feature>
<feature type="transmembrane region" description="Helical" evidence="5">
    <location>
        <begin position="169"/>
        <end position="186"/>
    </location>
</feature>
<sequence length="389" mass="44934">MHNILSGRIIKINSILVAIIIAANLVTISLSILTGLDKNLIIIPFIFCLLISILLNKGKNAIIIILLSVFFLLFFFFSYLQVGVNIYLIEYFQSFLIFGVISFFVVAQPFDHEKVLHYTMVIYGFLSLVLLEMDIQNMPAGNKLGFGYLILPAILGSMYGLFKPKLKPFIKLFYLFIFIWYGYFMVLAGTRGAYFSIVLYVFILLYLKSNLNYKKFITLLVLISISVVVYLNMMEILLNLKEILYSLNIDSNFIDKSIIKIQNDNVDNGRYELYEIAFYSFSKSWMYGNGIGFFQYLNDIYVHNVFLEMLDEGGILLTIPVTICVIYGTFLMFLSKKIDKGHKLFLCFVFCLAIPKVMVSSIYWKEQSFWIFLMVTILLSSGRRLTTEK</sequence>
<evidence type="ECO:0000256" key="2">
    <source>
        <dbReference type="ARBA" id="ARBA00022692"/>
    </source>
</evidence>
<feature type="transmembrane region" description="Helical" evidence="5">
    <location>
        <begin position="86"/>
        <end position="106"/>
    </location>
</feature>
<accession>A0ABX0JEK6</accession>
<feature type="transmembrane region" description="Helical" evidence="5">
    <location>
        <begin position="145"/>
        <end position="162"/>
    </location>
</feature>
<dbReference type="InterPro" id="IPR051533">
    <property type="entry name" value="WaaL-like"/>
</dbReference>
<comment type="subcellular location">
    <subcellularLocation>
        <location evidence="1">Membrane</location>
        <topology evidence="1">Multi-pass membrane protein</topology>
    </subcellularLocation>
</comment>
<feature type="domain" description="O-antigen ligase-related" evidence="6">
    <location>
        <begin position="177"/>
        <end position="319"/>
    </location>
</feature>
<feature type="transmembrane region" description="Helical" evidence="5">
    <location>
        <begin position="12"/>
        <end position="33"/>
    </location>
</feature>
<evidence type="ECO:0000256" key="3">
    <source>
        <dbReference type="ARBA" id="ARBA00022989"/>
    </source>
</evidence>
<dbReference type="RefSeq" id="WP_166155163.1">
    <property type="nucleotide sequence ID" value="NZ_JAAOIW010000018.1"/>
</dbReference>
<evidence type="ECO:0000256" key="4">
    <source>
        <dbReference type="ARBA" id="ARBA00023136"/>
    </source>
</evidence>
<feature type="transmembrane region" description="Helical" evidence="5">
    <location>
        <begin position="216"/>
        <end position="238"/>
    </location>
</feature>
<feature type="transmembrane region" description="Helical" evidence="5">
    <location>
        <begin position="115"/>
        <end position="133"/>
    </location>
</feature>
<feature type="transmembrane region" description="Helical" evidence="5">
    <location>
        <begin position="62"/>
        <end position="80"/>
    </location>
</feature>
<evidence type="ECO:0000313" key="7">
    <source>
        <dbReference type="EMBL" id="NHN34328.1"/>
    </source>
</evidence>
<evidence type="ECO:0000313" key="8">
    <source>
        <dbReference type="Proteomes" id="UP001165962"/>
    </source>
</evidence>
<dbReference type="EMBL" id="JAAOIW010000018">
    <property type="protein sequence ID" value="NHN34328.1"/>
    <property type="molecule type" value="Genomic_DNA"/>
</dbReference>
<feature type="transmembrane region" description="Helical" evidence="5">
    <location>
        <begin position="345"/>
        <end position="363"/>
    </location>
</feature>
<feature type="transmembrane region" description="Helical" evidence="5">
    <location>
        <begin position="39"/>
        <end position="55"/>
    </location>
</feature>
<dbReference type="PANTHER" id="PTHR37422">
    <property type="entry name" value="TEICHURONIC ACID BIOSYNTHESIS PROTEIN TUAE"/>
    <property type="match status" value="1"/>
</dbReference>
<organism evidence="7 8">
    <name type="scientific">Paenibacillus agricola</name>
    <dbReference type="NCBI Taxonomy" id="2716264"/>
    <lineage>
        <taxon>Bacteria</taxon>
        <taxon>Bacillati</taxon>
        <taxon>Bacillota</taxon>
        <taxon>Bacilli</taxon>
        <taxon>Bacillales</taxon>
        <taxon>Paenibacillaceae</taxon>
        <taxon>Paenibacillus</taxon>
    </lineage>
</organism>
<keyword evidence="8" id="KW-1185">Reference proteome</keyword>
<keyword evidence="2 5" id="KW-0812">Transmembrane</keyword>
<comment type="caution">
    <text evidence="7">The sequence shown here is derived from an EMBL/GenBank/DDBJ whole genome shotgun (WGS) entry which is preliminary data.</text>
</comment>
<proteinExistence type="predicted"/>
<dbReference type="Pfam" id="PF04932">
    <property type="entry name" value="Wzy_C"/>
    <property type="match status" value="1"/>
</dbReference>
<evidence type="ECO:0000256" key="5">
    <source>
        <dbReference type="SAM" id="Phobius"/>
    </source>
</evidence>